<proteinExistence type="predicted"/>
<evidence type="ECO:0000313" key="3">
    <source>
        <dbReference type="Proteomes" id="UP000257127"/>
    </source>
</evidence>
<dbReference type="EMBL" id="QURB01000006">
    <property type="protein sequence ID" value="RFC53937.1"/>
    <property type="molecule type" value="Genomic_DNA"/>
</dbReference>
<sequence length="428" mass="48294">MSIEDKNLDQLFSDAAQSQSAPQYNSDYWKEMNGMLNARDRKKRVLLFWTLGGSAAFAILFLSLFAINSDLMIKERYTLEQTNIKLEKINSIKENTLVTAKAKKHNASLSTINIESNFTKNASHENKNRLTSPITHVKSGGQKNNTNFNTLKRKKATTPHLSKNNNTIKNEANATLIENNKVHSNQKNTSSSIVDKASSTHILNLPYIEVNRLAQNNPTNMSLADINTNNTLRIIYYAKLSGGLMENYKTSKPFESGLFNLSLNSELNLKNVLIRLGVGTQFTGNADLIVSKRATVYGFGVTNHQTDLSYQNLFDIYVPLEFGYKLNKSSFGIGAQINYLLTTSMNFNHYENNFLSETEKFYGYKNGLNTFSSQGYIWYEYQFTNAIALGLKAGTNISGRIEDNAYFNQSMATNPIYGQVTLRYNLFK</sequence>
<feature type="transmembrane region" description="Helical" evidence="1">
    <location>
        <begin position="45"/>
        <end position="67"/>
    </location>
</feature>
<keyword evidence="1" id="KW-0812">Transmembrane</keyword>
<comment type="caution">
    <text evidence="2">The sequence shown here is derived from an EMBL/GenBank/DDBJ whole genome shotgun (WGS) entry which is preliminary data.</text>
</comment>
<dbReference type="RefSeq" id="WP_116881218.1">
    <property type="nucleotide sequence ID" value="NZ_QURB01000006.1"/>
</dbReference>
<name>A0A3E1EWL7_9FLAO</name>
<gene>
    <name evidence="2" type="ORF">DXU93_10340</name>
</gene>
<keyword evidence="3" id="KW-1185">Reference proteome</keyword>
<evidence type="ECO:0008006" key="4">
    <source>
        <dbReference type="Google" id="ProtNLM"/>
    </source>
</evidence>
<evidence type="ECO:0000256" key="1">
    <source>
        <dbReference type="SAM" id="Phobius"/>
    </source>
</evidence>
<keyword evidence="1" id="KW-0472">Membrane</keyword>
<evidence type="ECO:0000313" key="2">
    <source>
        <dbReference type="EMBL" id="RFC53937.1"/>
    </source>
</evidence>
<dbReference type="OrthoDB" id="1466376at2"/>
<dbReference type="Proteomes" id="UP000257127">
    <property type="component" value="Unassembled WGS sequence"/>
</dbReference>
<reference evidence="2 3" key="1">
    <citation type="submission" date="2018-08" db="EMBL/GenBank/DDBJ databases">
        <title>The draft genome squence of Brumimicrobium sp. N62.</title>
        <authorList>
            <person name="Du Z.-J."/>
            <person name="Luo H.-R."/>
        </authorList>
    </citation>
    <scope>NUCLEOTIDE SEQUENCE [LARGE SCALE GENOMIC DNA]</scope>
    <source>
        <strain evidence="2 3">N62</strain>
    </source>
</reference>
<accession>A0A3E1EWL7</accession>
<protein>
    <recommendedName>
        <fullName evidence="4">Outer membrane protein beta-barrel domain-containing protein</fullName>
    </recommendedName>
</protein>
<keyword evidence="1" id="KW-1133">Transmembrane helix</keyword>
<organism evidence="2 3">
    <name type="scientific">Brumimicrobium aurantiacum</name>
    <dbReference type="NCBI Taxonomy" id="1737063"/>
    <lineage>
        <taxon>Bacteria</taxon>
        <taxon>Pseudomonadati</taxon>
        <taxon>Bacteroidota</taxon>
        <taxon>Flavobacteriia</taxon>
        <taxon>Flavobacteriales</taxon>
        <taxon>Crocinitomicaceae</taxon>
        <taxon>Brumimicrobium</taxon>
    </lineage>
</organism>
<dbReference type="AlphaFoldDB" id="A0A3E1EWL7"/>